<evidence type="ECO:0000256" key="1">
    <source>
        <dbReference type="SAM" id="MobiDB-lite"/>
    </source>
</evidence>
<feature type="compositionally biased region" description="Basic and acidic residues" evidence="1">
    <location>
        <begin position="161"/>
        <end position="170"/>
    </location>
</feature>
<feature type="region of interest" description="Disordered" evidence="1">
    <location>
        <begin position="139"/>
        <end position="199"/>
    </location>
</feature>
<evidence type="ECO:0000313" key="2">
    <source>
        <dbReference type="EMBL" id="CAI9164280.1"/>
    </source>
</evidence>
<feature type="region of interest" description="Disordered" evidence="1">
    <location>
        <begin position="1"/>
        <end position="21"/>
    </location>
</feature>
<dbReference type="EMBL" id="OX459958">
    <property type="protein sequence ID" value="CAI9164280.1"/>
    <property type="molecule type" value="Genomic_DNA"/>
</dbReference>
<dbReference type="Proteomes" id="UP001176941">
    <property type="component" value="Chromosome 22"/>
</dbReference>
<accession>A0ABN8YRR0</accession>
<name>A0ABN8YRR0_RANTA</name>
<keyword evidence="3" id="KW-1185">Reference proteome</keyword>
<sequence length="199" mass="21844">MQGKANRALGPRGGAALGRPKKVGGWGEGEYVGTKIRASHTHTRFPLGEDAGARTARELPYRLRPTQFPKPEQVKSLKNLETVAAPLLFWPAACGLGAYRSLEFRRPEPQLGRRWEDRCVLPNPGARGSVWERDRNARGLVRREESSGIQTAPRSVAADRSAPREPEESQARPGRRARHPAPAGAGLSPAFLPSFRQNT</sequence>
<protein>
    <submittedName>
        <fullName evidence="2">Uncharacterized protein</fullName>
    </submittedName>
</protein>
<proteinExistence type="predicted"/>
<organism evidence="2 3">
    <name type="scientific">Rangifer tarandus platyrhynchus</name>
    <name type="common">Svalbard reindeer</name>
    <dbReference type="NCBI Taxonomy" id="3082113"/>
    <lineage>
        <taxon>Eukaryota</taxon>
        <taxon>Metazoa</taxon>
        <taxon>Chordata</taxon>
        <taxon>Craniata</taxon>
        <taxon>Vertebrata</taxon>
        <taxon>Euteleostomi</taxon>
        <taxon>Mammalia</taxon>
        <taxon>Eutheria</taxon>
        <taxon>Laurasiatheria</taxon>
        <taxon>Artiodactyla</taxon>
        <taxon>Ruminantia</taxon>
        <taxon>Pecora</taxon>
        <taxon>Cervidae</taxon>
        <taxon>Odocoileinae</taxon>
        <taxon>Rangifer</taxon>
    </lineage>
</organism>
<reference evidence="2" key="1">
    <citation type="submission" date="2023-04" db="EMBL/GenBank/DDBJ databases">
        <authorList>
            <consortium name="ELIXIR-Norway"/>
        </authorList>
    </citation>
    <scope>NUCLEOTIDE SEQUENCE [LARGE SCALE GENOMIC DNA]</scope>
</reference>
<evidence type="ECO:0000313" key="3">
    <source>
        <dbReference type="Proteomes" id="UP001176941"/>
    </source>
</evidence>
<gene>
    <name evidence="2" type="ORF">MRATA1EN1_LOCUS13242</name>
</gene>